<sequence>MALLHTLPVRDGFAMPAEFAPHVGTVLIWPVRPGSWGRDPSAAQLAFCAVIREIARSEDVHLLAAPADLPAAQAAVAGIPRVHLHPIESDDAWARDVAPTFVTDGHTLRGISWRFNAWGGEVDGLYASWAKDDAVAPVLCEALGMDCYDAGDFVLEGGSIHTDGEGTLLTTEACLLSAGRNPALRREEIEQKLADCLGIRKVLWLPRGIVDDETNEHVDNVCAFTAPGEVVLAWTDNTADPQYPLSLASRQYLESVTDAADRKLKIRLLPIPDHPILCTEADCAAYDFAPGEDVRAPGDRLAASYCNFYFTNEAVLVPQFGGENAASDARALEILAEACPNRRIVGLPAREILLGGGNIHCITQQIPATPYR</sequence>
<feature type="active site" description="Amidino-cysteine intermediate" evidence="2">
    <location>
        <position position="361"/>
    </location>
</feature>
<dbReference type="PANTHER" id="PTHR31377">
    <property type="entry name" value="AGMATINE DEIMINASE-RELATED"/>
    <property type="match status" value="1"/>
</dbReference>
<accession>A0A9D2M5N5</accession>
<dbReference type="HAMAP" id="MF_01841">
    <property type="entry name" value="Agmatine_deimin"/>
    <property type="match status" value="1"/>
</dbReference>
<proteinExistence type="inferred from homology"/>
<dbReference type="GO" id="GO:0047632">
    <property type="term" value="F:agmatine deiminase activity"/>
    <property type="evidence" value="ECO:0007669"/>
    <property type="project" value="UniProtKB-UniRule"/>
</dbReference>
<dbReference type="InterPro" id="IPR007466">
    <property type="entry name" value="Peptidyl-Arg-deiminase_porph"/>
</dbReference>
<name>A0A9D2M5N5_9FIRM</name>
<dbReference type="GO" id="GO:0009446">
    <property type="term" value="P:putrescine biosynthetic process"/>
    <property type="evidence" value="ECO:0007669"/>
    <property type="project" value="InterPro"/>
</dbReference>
<dbReference type="InterPro" id="IPR017754">
    <property type="entry name" value="Agmatine_deiminase"/>
</dbReference>
<reference evidence="3" key="2">
    <citation type="submission" date="2021-04" db="EMBL/GenBank/DDBJ databases">
        <authorList>
            <person name="Gilroy R."/>
        </authorList>
    </citation>
    <scope>NUCLEOTIDE SEQUENCE</scope>
    <source>
        <strain evidence="3">ChiBcec8-13705</strain>
    </source>
</reference>
<evidence type="ECO:0000313" key="4">
    <source>
        <dbReference type="Proteomes" id="UP000886803"/>
    </source>
</evidence>
<gene>
    <name evidence="2 3" type="primary">aguA</name>
    <name evidence="3" type="ORF">H9945_02530</name>
</gene>
<dbReference type="EMBL" id="DWYG01000026">
    <property type="protein sequence ID" value="HJB41353.1"/>
    <property type="molecule type" value="Genomic_DNA"/>
</dbReference>
<organism evidence="3 4">
    <name type="scientific">Candidatus Gemmiger avicola</name>
    <dbReference type="NCBI Taxonomy" id="2838605"/>
    <lineage>
        <taxon>Bacteria</taxon>
        <taxon>Bacillati</taxon>
        <taxon>Bacillota</taxon>
        <taxon>Clostridia</taxon>
        <taxon>Eubacteriales</taxon>
        <taxon>Gemmiger</taxon>
    </lineage>
</organism>
<keyword evidence="1 2" id="KW-0378">Hydrolase</keyword>
<dbReference type="AlphaFoldDB" id="A0A9D2M5N5"/>
<comment type="catalytic activity">
    <reaction evidence="2">
        <text>agmatine + H2O = N-carbamoylputrescine + NH4(+)</text>
        <dbReference type="Rhea" id="RHEA:18037"/>
        <dbReference type="ChEBI" id="CHEBI:15377"/>
        <dbReference type="ChEBI" id="CHEBI:28938"/>
        <dbReference type="ChEBI" id="CHEBI:58145"/>
        <dbReference type="ChEBI" id="CHEBI:58318"/>
        <dbReference type="EC" id="3.5.3.12"/>
    </reaction>
</comment>
<dbReference type="Proteomes" id="UP000886803">
    <property type="component" value="Unassembled WGS sequence"/>
</dbReference>
<dbReference type="Gene3D" id="3.75.10.10">
    <property type="entry name" value="L-arginine/glycine Amidinotransferase, Chain A"/>
    <property type="match status" value="1"/>
</dbReference>
<protein>
    <recommendedName>
        <fullName evidence="2">Putative agmatine deiminase</fullName>
        <ecNumber evidence="2">3.5.3.12</ecNumber>
    </recommendedName>
    <alternativeName>
        <fullName evidence="2">Agmatine iminohydrolase</fullName>
    </alternativeName>
</protein>
<dbReference type="GO" id="GO:0004668">
    <property type="term" value="F:protein-arginine deiminase activity"/>
    <property type="evidence" value="ECO:0007669"/>
    <property type="project" value="InterPro"/>
</dbReference>
<evidence type="ECO:0000313" key="3">
    <source>
        <dbReference type="EMBL" id="HJB41353.1"/>
    </source>
</evidence>
<reference evidence="3" key="1">
    <citation type="journal article" date="2021" name="PeerJ">
        <title>Extensive microbial diversity within the chicken gut microbiome revealed by metagenomics and culture.</title>
        <authorList>
            <person name="Gilroy R."/>
            <person name="Ravi A."/>
            <person name="Getino M."/>
            <person name="Pursley I."/>
            <person name="Horton D.L."/>
            <person name="Alikhan N.F."/>
            <person name="Baker D."/>
            <person name="Gharbi K."/>
            <person name="Hall N."/>
            <person name="Watson M."/>
            <person name="Adriaenssens E.M."/>
            <person name="Foster-Nyarko E."/>
            <person name="Jarju S."/>
            <person name="Secka A."/>
            <person name="Antonio M."/>
            <person name="Oren A."/>
            <person name="Chaudhuri R.R."/>
            <person name="La Ragione R."/>
            <person name="Hildebrand F."/>
            <person name="Pallen M.J."/>
        </authorList>
    </citation>
    <scope>NUCLEOTIDE SEQUENCE</scope>
    <source>
        <strain evidence="3">ChiBcec8-13705</strain>
    </source>
</reference>
<dbReference type="SUPFAM" id="SSF55909">
    <property type="entry name" value="Pentein"/>
    <property type="match status" value="1"/>
</dbReference>
<comment type="similarity">
    <text evidence="2">Belongs to the agmatine deiminase family.</text>
</comment>
<dbReference type="NCBIfam" id="TIGR03380">
    <property type="entry name" value="agmatine_aguA"/>
    <property type="match status" value="1"/>
</dbReference>
<dbReference type="PANTHER" id="PTHR31377:SF0">
    <property type="entry name" value="AGMATINE DEIMINASE-RELATED"/>
    <property type="match status" value="1"/>
</dbReference>
<comment type="caution">
    <text evidence="3">The sequence shown here is derived from an EMBL/GenBank/DDBJ whole genome shotgun (WGS) entry which is preliminary data.</text>
</comment>
<evidence type="ECO:0000256" key="2">
    <source>
        <dbReference type="HAMAP-Rule" id="MF_01841"/>
    </source>
</evidence>
<dbReference type="EC" id="3.5.3.12" evidence="2"/>
<evidence type="ECO:0000256" key="1">
    <source>
        <dbReference type="ARBA" id="ARBA00022801"/>
    </source>
</evidence>
<dbReference type="Pfam" id="PF04371">
    <property type="entry name" value="PAD_porph"/>
    <property type="match status" value="1"/>
</dbReference>